<evidence type="ECO:0000313" key="3">
    <source>
        <dbReference type="Proteomes" id="UP000266723"/>
    </source>
</evidence>
<feature type="compositionally biased region" description="Polar residues" evidence="1">
    <location>
        <begin position="32"/>
        <end position="90"/>
    </location>
</feature>
<keyword evidence="3" id="KW-1185">Reference proteome</keyword>
<dbReference type="EMBL" id="QGKV02000299">
    <property type="protein sequence ID" value="KAF3593556.1"/>
    <property type="molecule type" value="Genomic_DNA"/>
</dbReference>
<reference evidence="2 3" key="1">
    <citation type="journal article" date="2020" name="BMC Genomics">
        <title>Intraspecific diversification of the crop wild relative Brassica cretica Lam. using demographic model selection.</title>
        <authorList>
            <person name="Kioukis A."/>
            <person name="Michalopoulou V.A."/>
            <person name="Briers L."/>
            <person name="Pirintsos S."/>
            <person name="Studholme D.J."/>
            <person name="Pavlidis P."/>
            <person name="Sarris P.F."/>
        </authorList>
    </citation>
    <scope>NUCLEOTIDE SEQUENCE [LARGE SCALE GENOMIC DNA]</scope>
    <source>
        <strain evidence="3">cv. PFS-1207/04</strain>
    </source>
</reference>
<sequence length="208" mass="23216">MPISTRSNKETQLLFSPDPAILERSIRKEARSSSTDNNTCVSLDSAQPPSTQTLVPSTDTRSQPLTDNTHLPSTNIFHPTSIDTPSQTSIDNEPREMVAPLILVRDNNGDLHDQEGHLRNAAVVKEEKLQEEDFEVESLMSFGGSHWCRSTLDLEHRSTPDLEHRSTYTSPNRSTRTPKHRSTTPTESTASCKARPRRSVYDTSSMAT</sequence>
<accession>A0ABQ7EAL7</accession>
<name>A0ABQ7EAL7_BRACR</name>
<proteinExistence type="predicted"/>
<feature type="region of interest" description="Disordered" evidence="1">
    <location>
        <begin position="158"/>
        <end position="208"/>
    </location>
</feature>
<feature type="compositionally biased region" description="Polar residues" evidence="1">
    <location>
        <begin position="1"/>
        <end position="14"/>
    </location>
</feature>
<protein>
    <submittedName>
        <fullName evidence="2">Uncharacterized protein</fullName>
    </submittedName>
</protein>
<dbReference type="Proteomes" id="UP000266723">
    <property type="component" value="Unassembled WGS sequence"/>
</dbReference>
<comment type="caution">
    <text evidence="2">The sequence shown here is derived from an EMBL/GenBank/DDBJ whole genome shotgun (WGS) entry which is preliminary data.</text>
</comment>
<feature type="region of interest" description="Disordered" evidence="1">
    <location>
        <begin position="1"/>
        <end position="90"/>
    </location>
</feature>
<evidence type="ECO:0000256" key="1">
    <source>
        <dbReference type="SAM" id="MobiDB-lite"/>
    </source>
</evidence>
<gene>
    <name evidence="2" type="ORF">DY000_02022161</name>
</gene>
<organism evidence="2 3">
    <name type="scientific">Brassica cretica</name>
    <name type="common">Mustard</name>
    <dbReference type="NCBI Taxonomy" id="69181"/>
    <lineage>
        <taxon>Eukaryota</taxon>
        <taxon>Viridiplantae</taxon>
        <taxon>Streptophyta</taxon>
        <taxon>Embryophyta</taxon>
        <taxon>Tracheophyta</taxon>
        <taxon>Spermatophyta</taxon>
        <taxon>Magnoliopsida</taxon>
        <taxon>eudicotyledons</taxon>
        <taxon>Gunneridae</taxon>
        <taxon>Pentapetalae</taxon>
        <taxon>rosids</taxon>
        <taxon>malvids</taxon>
        <taxon>Brassicales</taxon>
        <taxon>Brassicaceae</taxon>
        <taxon>Brassiceae</taxon>
        <taxon>Brassica</taxon>
    </lineage>
</organism>
<evidence type="ECO:0000313" key="2">
    <source>
        <dbReference type="EMBL" id="KAF3593556.1"/>
    </source>
</evidence>